<protein>
    <submittedName>
        <fullName evidence="2">Uncharacterized protein</fullName>
    </submittedName>
</protein>
<dbReference type="AlphaFoldDB" id="A0AAV7QKV8"/>
<gene>
    <name evidence="2" type="ORF">NDU88_007512</name>
</gene>
<sequence>MLVDGSCVDQDAFEVVVGAWAGGRGGYAVEGEFAGEACEGSMGAFRVGLEAGAGAPRVEGVEGDGVVAVLRGLGVLGARGCGAERGLGTDGRRRACLGRASGTPAQPLP</sequence>
<proteinExistence type="predicted"/>
<dbReference type="EMBL" id="JANPWB010000010">
    <property type="protein sequence ID" value="KAJ1141177.1"/>
    <property type="molecule type" value="Genomic_DNA"/>
</dbReference>
<evidence type="ECO:0000256" key="1">
    <source>
        <dbReference type="SAM" id="MobiDB-lite"/>
    </source>
</evidence>
<reference evidence="2" key="1">
    <citation type="journal article" date="2022" name="bioRxiv">
        <title>Sequencing and chromosome-scale assembly of the giantPleurodeles waltlgenome.</title>
        <authorList>
            <person name="Brown T."/>
            <person name="Elewa A."/>
            <person name="Iarovenko S."/>
            <person name="Subramanian E."/>
            <person name="Araus A.J."/>
            <person name="Petzold A."/>
            <person name="Susuki M."/>
            <person name="Suzuki K.-i.T."/>
            <person name="Hayashi T."/>
            <person name="Toyoda A."/>
            <person name="Oliveira C."/>
            <person name="Osipova E."/>
            <person name="Leigh N.D."/>
            <person name="Simon A."/>
            <person name="Yun M.H."/>
        </authorList>
    </citation>
    <scope>NUCLEOTIDE SEQUENCE</scope>
    <source>
        <strain evidence="2">20211129_DDA</strain>
        <tissue evidence="2">Liver</tissue>
    </source>
</reference>
<comment type="caution">
    <text evidence="2">The sequence shown here is derived from an EMBL/GenBank/DDBJ whole genome shotgun (WGS) entry which is preliminary data.</text>
</comment>
<accession>A0AAV7QKV8</accession>
<feature type="region of interest" description="Disordered" evidence="1">
    <location>
        <begin position="85"/>
        <end position="109"/>
    </location>
</feature>
<keyword evidence="3" id="KW-1185">Reference proteome</keyword>
<name>A0AAV7QKV8_PLEWA</name>
<organism evidence="2 3">
    <name type="scientific">Pleurodeles waltl</name>
    <name type="common">Iberian ribbed newt</name>
    <dbReference type="NCBI Taxonomy" id="8319"/>
    <lineage>
        <taxon>Eukaryota</taxon>
        <taxon>Metazoa</taxon>
        <taxon>Chordata</taxon>
        <taxon>Craniata</taxon>
        <taxon>Vertebrata</taxon>
        <taxon>Euteleostomi</taxon>
        <taxon>Amphibia</taxon>
        <taxon>Batrachia</taxon>
        <taxon>Caudata</taxon>
        <taxon>Salamandroidea</taxon>
        <taxon>Salamandridae</taxon>
        <taxon>Pleurodelinae</taxon>
        <taxon>Pleurodeles</taxon>
    </lineage>
</organism>
<evidence type="ECO:0000313" key="2">
    <source>
        <dbReference type="EMBL" id="KAJ1141177.1"/>
    </source>
</evidence>
<dbReference type="Proteomes" id="UP001066276">
    <property type="component" value="Chromosome 6"/>
</dbReference>
<evidence type="ECO:0000313" key="3">
    <source>
        <dbReference type="Proteomes" id="UP001066276"/>
    </source>
</evidence>